<gene>
    <name evidence="2" type="ORF">NC653_015905</name>
</gene>
<keyword evidence="1" id="KW-0732">Signal</keyword>
<evidence type="ECO:0008006" key="4">
    <source>
        <dbReference type="Google" id="ProtNLM"/>
    </source>
</evidence>
<evidence type="ECO:0000313" key="2">
    <source>
        <dbReference type="EMBL" id="KAJ6992652.1"/>
    </source>
</evidence>
<proteinExistence type="predicted"/>
<comment type="caution">
    <text evidence="2">The sequence shown here is derived from an EMBL/GenBank/DDBJ whole genome shotgun (WGS) entry which is preliminary data.</text>
</comment>
<organism evidence="2 3">
    <name type="scientific">Populus alba x Populus x berolinensis</name>
    <dbReference type="NCBI Taxonomy" id="444605"/>
    <lineage>
        <taxon>Eukaryota</taxon>
        <taxon>Viridiplantae</taxon>
        <taxon>Streptophyta</taxon>
        <taxon>Embryophyta</taxon>
        <taxon>Tracheophyta</taxon>
        <taxon>Spermatophyta</taxon>
        <taxon>Magnoliopsida</taxon>
        <taxon>eudicotyledons</taxon>
        <taxon>Gunneridae</taxon>
        <taxon>Pentapetalae</taxon>
        <taxon>rosids</taxon>
        <taxon>fabids</taxon>
        <taxon>Malpighiales</taxon>
        <taxon>Salicaceae</taxon>
        <taxon>Saliceae</taxon>
        <taxon>Populus</taxon>
    </lineage>
</organism>
<accession>A0AAD6QLS1</accession>
<keyword evidence="3" id="KW-1185">Reference proteome</keyword>
<dbReference type="Proteomes" id="UP001164929">
    <property type="component" value="Chromosome 6"/>
</dbReference>
<feature type="chain" id="PRO_5041925444" description="Transmembrane protein" evidence="1">
    <location>
        <begin position="27"/>
        <end position="158"/>
    </location>
</feature>
<dbReference type="AlphaFoldDB" id="A0AAD6QLS1"/>
<protein>
    <recommendedName>
        <fullName evidence="4">Transmembrane protein</fullName>
    </recommendedName>
</protein>
<evidence type="ECO:0000256" key="1">
    <source>
        <dbReference type="SAM" id="SignalP"/>
    </source>
</evidence>
<reference evidence="2" key="1">
    <citation type="journal article" date="2023" name="Mol. Ecol. Resour.">
        <title>Chromosome-level genome assembly of a triploid poplar Populus alba 'Berolinensis'.</title>
        <authorList>
            <person name="Chen S."/>
            <person name="Yu Y."/>
            <person name="Wang X."/>
            <person name="Wang S."/>
            <person name="Zhang T."/>
            <person name="Zhou Y."/>
            <person name="He R."/>
            <person name="Meng N."/>
            <person name="Wang Y."/>
            <person name="Liu W."/>
            <person name="Liu Z."/>
            <person name="Liu J."/>
            <person name="Guo Q."/>
            <person name="Huang H."/>
            <person name="Sederoff R.R."/>
            <person name="Wang G."/>
            <person name="Qu G."/>
            <person name="Chen S."/>
        </authorList>
    </citation>
    <scope>NUCLEOTIDE SEQUENCE</scope>
    <source>
        <strain evidence="2">SC-2020</strain>
    </source>
</reference>
<evidence type="ECO:0000313" key="3">
    <source>
        <dbReference type="Proteomes" id="UP001164929"/>
    </source>
</evidence>
<name>A0AAD6QLS1_9ROSI</name>
<sequence length="158" mass="17948">MERAQKSSARIMKLLHLLLLVMLTTAFYFFSQNISSSSSPSMFFLTGRRSMREQRSMSEQMMSSVTLRDEHENTKVFKLHHVVPNSSVHVLILSLSVPGSNKAYGLVLDEKTEQATIKEDSRQLEYPSSSDNIDDLVYHVDYHGVSTHPTPTPKHPKP</sequence>
<feature type="signal peptide" evidence="1">
    <location>
        <begin position="1"/>
        <end position="26"/>
    </location>
</feature>
<dbReference type="EMBL" id="JAQIZT010000006">
    <property type="protein sequence ID" value="KAJ6992652.1"/>
    <property type="molecule type" value="Genomic_DNA"/>
</dbReference>